<keyword evidence="3" id="KW-0804">Transcription</keyword>
<feature type="domain" description="HTH luxR-type" evidence="4">
    <location>
        <begin position="166"/>
        <end position="231"/>
    </location>
</feature>
<dbReference type="Pfam" id="PF00196">
    <property type="entry name" value="GerE"/>
    <property type="match status" value="1"/>
</dbReference>
<accession>A0ABS2EV58</accession>
<sequence length="234" mass="26986">MDGIYAQDEERRLCLIAQSYSICENSIAVLSNLRTGKSHIFFGKSCKILGLGKSNTIQTVDSVWEEEIYNRIHPDDWKKRCLQELTFFRKVSSSHSKDIFSWYLENTIRMCDKEGEYHYWKHRIFYFSGDGQQGISYSLCLYNLTSEDSEAAYLINTMTGEKKILLTDGNQLLSAREKIILQMIQNGKSSKMIAEKLGISKHTVDRHRQNIIAKLQVNNTTEACHKAKRLGLID</sequence>
<proteinExistence type="predicted"/>
<evidence type="ECO:0000313" key="5">
    <source>
        <dbReference type="EMBL" id="MBM6758572.1"/>
    </source>
</evidence>
<evidence type="ECO:0000259" key="4">
    <source>
        <dbReference type="PROSITE" id="PS50043"/>
    </source>
</evidence>
<dbReference type="SUPFAM" id="SSF46894">
    <property type="entry name" value="C-terminal effector domain of the bipartite response regulators"/>
    <property type="match status" value="1"/>
</dbReference>
<dbReference type="InterPro" id="IPR016032">
    <property type="entry name" value="Sig_transdc_resp-reg_C-effctor"/>
</dbReference>
<keyword evidence="2" id="KW-0238">DNA-binding</keyword>
<comment type="caution">
    <text evidence="5">The sequence shown here is derived from an EMBL/GenBank/DDBJ whole genome shotgun (WGS) entry which is preliminary data.</text>
</comment>
<dbReference type="PROSITE" id="PS50043">
    <property type="entry name" value="HTH_LUXR_2"/>
    <property type="match status" value="1"/>
</dbReference>
<organism evidence="5 6">
    <name type="scientific">Bacteroides mediterraneensis</name>
    <dbReference type="NCBI Taxonomy" id="1841856"/>
    <lineage>
        <taxon>Bacteria</taxon>
        <taxon>Pseudomonadati</taxon>
        <taxon>Bacteroidota</taxon>
        <taxon>Bacteroidia</taxon>
        <taxon>Bacteroidales</taxon>
        <taxon>Bacteroidaceae</taxon>
        <taxon>Bacteroides</taxon>
    </lineage>
</organism>
<dbReference type="PRINTS" id="PR00038">
    <property type="entry name" value="HTHLUXR"/>
</dbReference>
<dbReference type="RefSeq" id="WP_204475751.1">
    <property type="nucleotide sequence ID" value="NZ_JACJJW010000017.1"/>
</dbReference>
<name>A0ABS2EV58_9BACE</name>
<keyword evidence="6" id="KW-1185">Reference proteome</keyword>
<dbReference type="Gene3D" id="1.10.10.10">
    <property type="entry name" value="Winged helix-like DNA-binding domain superfamily/Winged helix DNA-binding domain"/>
    <property type="match status" value="1"/>
</dbReference>
<gene>
    <name evidence="5" type="ORF">H6A31_07750</name>
</gene>
<evidence type="ECO:0000256" key="2">
    <source>
        <dbReference type="ARBA" id="ARBA00023125"/>
    </source>
</evidence>
<dbReference type="CDD" id="cd06170">
    <property type="entry name" value="LuxR_C_like"/>
    <property type="match status" value="1"/>
</dbReference>
<dbReference type="SMART" id="SM00421">
    <property type="entry name" value="HTH_LUXR"/>
    <property type="match status" value="1"/>
</dbReference>
<keyword evidence="1" id="KW-0805">Transcription regulation</keyword>
<evidence type="ECO:0000256" key="3">
    <source>
        <dbReference type="ARBA" id="ARBA00023163"/>
    </source>
</evidence>
<dbReference type="EMBL" id="JACJJW010000017">
    <property type="protein sequence ID" value="MBM6758572.1"/>
    <property type="molecule type" value="Genomic_DNA"/>
</dbReference>
<evidence type="ECO:0000313" key="6">
    <source>
        <dbReference type="Proteomes" id="UP000703295"/>
    </source>
</evidence>
<reference evidence="5 6" key="1">
    <citation type="journal article" date="2021" name="Sci. Rep.">
        <title>The distribution of antibiotic resistance genes in chicken gut microbiota commensals.</title>
        <authorList>
            <person name="Juricova H."/>
            <person name="Matiasovicova J."/>
            <person name="Kubasova T."/>
            <person name="Cejkova D."/>
            <person name="Rychlik I."/>
        </authorList>
    </citation>
    <scope>NUCLEOTIDE SEQUENCE [LARGE SCALE GENOMIC DNA]</scope>
    <source>
        <strain evidence="5 6">An801</strain>
    </source>
</reference>
<evidence type="ECO:0000256" key="1">
    <source>
        <dbReference type="ARBA" id="ARBA00023015"/>
    </source>
</evidence>
<dbReference type="PANTHER" id="PTHR44688:SF16">
    <property type="entry name" value="DNA-BINDING TRANSCRIPTIONAL ACTIVATOR DEVR_DOSR"/>
    <property type="match status" value="1"/>
</dbReference>
<dbReference type="Proteomes" id="UP000703295">
    <property type="component" value="Unassembled WGS sequence"/>
</dbReference>
<protein>
    <submittedName>
        <fullName evidence="5">Response regulator transcription factor</fullName>
    </submittedName>
</protein>
<dbReference type="PANTHER" id="PTHR44688">
    <property type="entry name" value="DNA-BINDING TRANSCRIPTIONAL ACTIVATOR DEVR_DOSR"/>
    <property type="match status" value="1"/>
</dbReference>
<dbReference type="Gene3D" id="3.30.450.20">
    <property type="entry name" value="PAS domain"/>
    <property type="match status" value="1"/>
</dbReference>
<dbReference type="InterPro" id="IPR036388">
    <property type="entry name" value="WH-like_DNA-bd_sf"/>
</dbReference>
<dbReference type="InterPro" id="IPR000792">
    <property type="entry name" value="Tscrpt_reg_LuxR_C"/>
</dbReference>
<dbReference type="PROSITE" id="PS00622">
    <property type="entry name" value="HTH_LUXR_1"/>
    <property type="match status" value="1"/>
</dbReference>